<evidence type="ECO:0000313" key="3">
    <source>
        <dbReference type="Proteomes" id="UP000594262"/>
    </source>
</evidence>
<organism evidence="2 3">
    <name type="scientific">Clytia hemisphaerica</name>
    <dbReference type="NCBI Taxonomy" id="252671"/>
    <lineage>
        <taxon>Eukaryota</taxon>
        <taxon>Metazoa</taxon>
        <taxon>Cnidaria</taxon>
        <taxon>Hydrozoa</taxon>
        <taxon>Hydroidolina</taxon>
        <taxon>Leptothecata</taxon>
        <taxon>Obeliida</taxon>
        <taxon>Clytiidae</taxon>
        <taxon>Clytia</taxon>
    </lineage>
</organism>
<proteinExistence type="predicted"/>
<name>A0A7M5XNB9_9CNID</name>
<evidence type="ECO:0000259" key="1">
    <source>
        <dbReference type="Pfam" id="PF18804"/>
    </source>
</evidence>
<dbReference type="InterPro" id="IPR040564">
    <property type="entry name" value="CxC3-like"/>
</dbReference>
<feature type="domain" description="CxC3 like cysteine cluster" evidence="1">
    <location>
        <begin position="13"/>
        <end position="115"/>
    </location>
</feature>
<dbReference type="PANTHER" id="PTHR33104">
    <property type="entry name" value="SI:DKEY-29D5.2"/>
    <property type="match status" value="1"/>
</dbReference>
<accession>A0A7M5XNB9</accession>
<evidence type="ECO:0000313" key="2">
    <source>
        <dbReference type="EnsemblMetazoa" id="CLYHEMP025256.2"/>
    </source>
</evidence>
<keyword evidence="3" id="KW-1185">Reference proteome</keyword>
<dbReference type="OrthoDB" id="5988223at2759"/>
<dbReference type="Proteomes" id="UP000594262">
    <property type="component" value="Unplaced"/>
</dbReference>
<dbReference type="Pfam" id="PF18758">
    <property type="entry name" value="KDZ"/>
    <property type="match status" value="1"/>
</dbReference>
<dbReference type="PANTHER" id="PTHR33104:SF2">
    <property type="entry name" value="CXC3 LIKE CYSTEINE CLUSTER DOMAIN-CONTAINING PROTEIN"/>
    <property type="match status" value="1"/>
</dbReference>
<dbReference type="AlphaFoldDB" id="A0A7M5XNB9"/>
<dbReference type="EnsemblMetazoa" id="CLYHEMT025256.2">
    <property type="protein sequence ID" value="CLYHEMP025256.2"/>
    <property type="gene ID" value="CLYHEMG025256"/>
</dbReference>
<protein>
    <recommendedName>
        <fullName evidence="1">CxC3 like cysteine cluster domain-containing protein</fullName>
    </recommendedName>
</protein>
<reference evidence="2" key="1">
    <citation type="submission" date="2021-01" db="UniProtKB">
        <authorList>
            <consortium name="EnsemblMetazoa"/>
        </authorList>
    </citation>
    <scope>IDENTIFICATION</scope>
</reference>
<sequence>MMCPNKGCPTVPLMPTNCQSCNSSKVERLPGDCVAVVTLSGKYYLHLFSLKCEDCQTTTNPFTLDSVIESGFWPSSPVKFSYLFKVGVFRFWDTLRKNAPGTSEAAFVEVLNTMTAFHGRENMGKITPTIFSTSFKEWCFCQHQIERIQKKNWMQCPSCTFDQHSCHVDGNCKLYRYRSSGRRTRKEFYDGLFIAEDKKVASFINEIYKGKFGKVEADYICGGKWNAARNNARKYKSLDTTGLEVMSCRHQLGQRALNMKQGELYGYP</sequence>
<dbReference type="Pfam" id="PF18804">
    <property type="entry name" value="CxC3"/>
    <property type="match status" value="1"/>
</dbReference>
<dbReference type="InterPro" id="IPR040521">
    <property type="entry name" value="KDZ"/>
</dbReference>